<evidence type="ECO:0000313" key="3">
    <source>
        <dbReference type="Proteomes" id="UP000236305"/>
    </source>
</evidence>
<name>A0AA44WS11_VERDA</name>
<evidence type="ECO:0000256" key="1">
    <source>
        <dbReference type="SAM" id="MobiDB-lite"/>
    </source>
</evidence>
<feature type="compositionally biased region" description="Basic and acidic residues" evidence="1">
    <location>
        <begin position="9"/>
        <end position="18"/>
    </location>
</feature>
<feature type="region of interest" description="Disordered" evidence="1">
    <location>
        <begin position="1"/>
        <end position="43"/>
    </location>
</feature>
<dbReference type="Proteomes" id="UP000236305">
    <property type="component" value="Unassembled WGS sequence"/>
</dbReference>
<sequence>MHPTNKSDIACKRIEEAPSKVGGRRYQQPATSDDPAGSPDKDAVRLSCQRRQQNISISMAQTELD</sequence>
<dbReference type="AlphaFoldDB" id="A0AA44WS11"/>
<comment type="caution">
    <text evidence="2">The sequence shown here is derived from an EMBL/GenBank/DDBJ whole genome shotgun (WGS) entry which is preliminary data.</text>
</comment>
<proteinExistence type="predicted"/>
<dbReference type="EMBL" id="MPSH01000001">
    <property type="protein sequence ID" value="PNH36528.1"/>
    <property type="molecule type" value="Genomic_DNA"/>
</dbReference>
<protein>
    <submittedName>
        <fullName evidence="2">Uncharacterized protein</fullName>
    </submittedName>
</protein>
<organism evidence="2 3">
    <name type="scientific">Verticillium dahliae</name>
    <name type="common">Verticillium wilt</name>
    <dbReference type="NCBI Taxonomy" id="27337"/>
    <lineage>
        <taxon>Eukaryota</taxon>
        <taxon>Fungi</taxon>
        <taxon>Dikarya</taxon>
        <taxon>Ascomycota</taxon>
        <taxon>Pezizomycotina</taxon>
        <taxon>Sordariomycetes</taxon>
        <taxon>Hypocreomycetidae</taxon>
        <taxon>Glomerellales</taxon>
        <taxon>Plectosphaerellaceae</taxon>
        <taxon>Verticillium</taxon>
    </lineage>
</organism>
<gene>
    <name evidence="2" type="ORF">BJF96_g19</name>
</gene>
<reference evidence="2 3" key="1">
    <citation type="submission" date="2017-12" db="EMBL/GenBank/DDBJ databases">
        <title>Comparative genomics yields insights into virulence evolution of Verticillium dahliae.</title>
        <authorList>
            <person name="Fan R."/>
            <person name="Armitage A.D."/>
            <person name="Cascant-Lopez E."/>
            <person name="Sobczyk M."/>
            <person name="Cockerton H.M."/>
            <person name="Harrison R.J."/>
        </authorList>
    </citation>
    <scope>NUCLEOTIDE SEQUENCE [LARGE SCALE GENOMIC DNA]</scope>
    <source>
        <strain evidence="2 3">12008</strain>
    </source>
</reference>
<accession>A0AA44WS11</accession>
<evidence type="ECO:0000313" key="2">
    <source>
        <dbReference type="EMBL" id="PNH36528.1"/>
    </source>
</evidence>